<comment type="caution">
    <text evidence="1">The sequence shown here is derived from an EMBL/GenBank/DDBJ whole genome shotgun (WGS) entry which is preliminary data.</text>
</comment>
<protein>
    <submittedName>
        <fullName evidence="1">Uncharacterized protein</fullName>
    </submittedName>
</protein>
<dbReference type="Pfam" id="PF14081">
    <property type="entry name" value="DUF4262"/>
    <property type="match status" value="1"/>
</dbReference>
<dbReference type="AlphaFoldDB" id="A0A1X1R1U0"/>
<dbReference type="EMBL" id="LQOJ01000061">
    <property type="protein sequence ID" value="ORU98081.1"/>
    <property type="molecule type" value="Genomic_DNA"/>
</dbReference>
<reference evidence="1 2" key="1">
    <citation type="submission" date="2016-01" db="EMBL/GenBank/DDBJ databases">
        <title>The new phylogeny of the genus Mycobacterium.</title>
        <authorList>
            <person name="Tarcisio F."/>
            <person name="Conor M."/>
            <person name="Antonella G."/>
            <person name="Elisabetta G."/>
            <person name="Giulia F.S."/>
            <person name="Sara T."/>
            <person name="Anna F."/>
            <person name="Clotilde B."/>
            <person name="Roberto B."/>
            <person name="Veronica D.S."/>
            <person name="Fabio R."/>
            <person name="Monica P."/>
            <person name="Olivier J."/>
            <person name="Enrico T."/>
            <person name="Nicola S."/>
        </authorList>
    </citation>
    <scope>NUCLEOTIDE SEQUENCE [LARGE SCALE GENOMIC DNA]</scope>
    <source>
        <strain evidence="1 2">DSM 44179</strain>
    </source>
</reference>
<gene>
    <name evidence="1" type="ORF">AWC04_18255</name>
</gene>
<accession>A0A1X1R1U0</accession>
<proteinExistence type="predicted"/>
<dbReference type="OrthoDB" id="511192at2"/>
<evidence type="ECO:0000313" key="1">
    <source>
        <dbReference type="EMBL" id="ORU98081.1"/>
    </source>
</evidence>
<evidence type="ECO:0000313" key="2">
    <source>
        <dbReference type="Proteomes" id="UP000193484"/>
    </source>
</evidence>
<dbReference type="Proteomes" id="UP000193484">
    <property type="component" value="Unassembled WGS sequence"/>
</dbReference>
<organism evidence="1 2">
    <name type="scientific">Mycolicibacterium fallax</name>
    <name type="common">Mycobacterium fallax</name>
    <dbReference type="NCBI Taxonomy" id="1793"/>
    <lineage>
        <taxon>Bacteria</taxon>
        <taxon>Bacillati</taxon>
        <taxon>Actinomycetota</taxon>
        <taxon>Actinomycetes</taxon>
        <taxon>Mycobacteriales</taxon>
        <taxon>Mycobacteriaceae</taxon>
        <taxon>Mycolicibacterium</taxon>
    </lineage>
</organism>
<name>A0A1X1R1U0_MYCFA</name>
<dbReference type="STRING" id="1793.AWC04_18255"/>
<dbReference type="InterPro" id="IPR025358">
    <property type="entry name" value="DUF4262"/>
</dbReference>
<dbReference type="RefSeq" id="WP_085100085.1">
    <property type="nucleotide sequence ID" value="NZ_AP022603.1"/>
</dbReference>
<keyword evidence="2" id="KW-1185">Reference proteome</keyword>
<sequence>MCWKCDNPDGTVEDYLDYLRGLIAGHGWAVQSVESRKMPFAYTIGLHGLGLPELLITGMASDVSCIVLNSIAHMIVDDGVLLEPSMHIDYEDRFLMEVTEVEHPDVHMPFAISLYGPRVRALQLVWADDRGHLPWERGWRRGRYGQPVLGVRADVA</sequence>